<proteinExistence type="predicted"/>
<dbReference type="Proteomes" id="UP000054564">
    <property type="component" value="Unassembled WGS sequence"/>
</dbReference>
<keyword evidence="2" id="KW-1185">Reference proteome</keyword>
<dbReference type="EMBL" id="AJIL01000871">
    <property type="protein sequence ID" value="KNE88800.1"/>
    <property type="molecule type" value="Genomic_DNA"/>
</dbReference>
<comment type="caution">
    <text evidence="1">The sequence shown here is derived from an EMBL/GenBank/DDBJ whole genome shotgun (WGS) entry which is preliminary data.</text>
</comment>
<gene>
    <name evidence="1" type="ORF">PSTG_17766</name>
</gene>
<evidence type="ECO:0000313" key="2">
    <source>
        <dbReference type="Proteomes" id="UP000054564"/>
    </source>
</evidence>
<name>A0A0L0UPA7_9BASI</name>
<organism evidence="1 2">
    <name type="scientific">Puccinia striiformis f. sp. tritici PST-78</name>
    <dbReference type="NCBI Taxonomy" id="1165861"/>
    <lineage>
        <taxon>Eukaryota</taxon>
        <taxon>Fungi</taxon>
        <taxon>Dikarya</taxon>
        <taxon>Basidiomycota</taxon>
        <taxon>Pucciniomycotina</taxon>
        <taxon>Pucciniomycetes</taxon>
        <taxon>Pucciniales</taxon>
        <taxon>Pucciniaceae</taxon>
        <taxon>Puccinia</taxon>
    </lineage>
</organism>
<evidence type="ECO:0000313" key="1">
    <source>
        <dbReference type="EMBL" id="KNE88800.1"/>
    </source>
</evidence>
<protein>
    <submittedName>
        <fullName evidence="1">Uncharacterized protein</fullName>
    </submittedName>
</protein>
<reference evidence="2" key="1">
    <citation type="submission" date="2014-03" db="EMBL/GenBank/DDBJ databases">
        <title>The Genome Sequence of Puccinia striiformis f. sp. tritici PST-78.</title>
        <authorList>
            <consortium name="The Broad Institute Genome Sequencing Platform"/>
            <person name="Cuomo C."/>
            <person name="Hulbert S."/>
            <person name="Chen X."/>
            <person name="Walker B."/>
            <person name="Young S.K."/>
            <person name="Zeng Q."/>
            <person name="Gargeya S."/>
            <person name="Fitzgerald M."/>
            <person name="Haas B."/>
            <person name="Abouelleil A."/>
            <person name="Alvarado L."/>
            <person name="Arachchi H.M."/>
            <person name="Berlin A.M."/>
            <person name="Chapman S.B."/>
            <person name="Goldberg J."/>
            <person name="Griggs A."/>
            <person name="Gujja S."/>
            <person name="Hansen M."/>
            <person name="Howarth C."/>
            <person name="Imamovic A."/>
            <person name="Larimer J."/>
            <person name="McCowan C."/>
            <person name="Montmayeur A."/>
            <person name="Murphy C."/>
            <person name="Neiman D."/>
            <person name="Pearson M."/>
            <person name="Priest M."/>
            <person name="Roberts A."/>
            <person name="Saif S."/>
            <person name="Shea T."/>
            <person name="Sisk P."/>
            <person name="Sykes S."/>
            <person name="Wortman J."/>
            <person name="Nusbaum C."/>
            <person name="Birren B."/>
        </authorList>
    </citation>
    <scope>NUCLEOTIDE SEQUENCE [LARGE SCALE GENOMIC DNA]</scope>
    <source>
        <strain evidence="2">race PST-78</strain>
    </source>
</reference>
<accession>A0A0L0UPA7</accession>
<dbReference type="STRING" id="1165861.A0A0L0UPA7"/>
<dbReference type="AlphaFoldDB" id="A0A0L0UPA7"/>
<sequence>MEECHSIQQSIRIKSQKNLDEFAWKHDSCQNVLRRRDGVTGKFIHAKKDWIADPKRKFLKIKQEEKLIRLDKG</sequence>